<dbReference type="InterPro" id="IPR010667">
    <property type="entry name" value="Phage_T4_Gp19"/>
</dbReference>
<dbReference type="Proteomes" id="UP000184420">
    <property type="component" value="Unassembled WGS sequence"/>
</dbReference>
<proteinExistence type="predicted"/>
<dbReference type="InterPro" id="IPR011747">
    <property type="entry name" value="CHP02241"/>
</dbReference>
<dbReference type="RefSeq" id="WP_073079908.1">
    <property type="nucleotide sequence ID" value="NZ_FRBL01000003.1"/>
</dbReference>
<keyword evidence="2" id="KW-1185">Reference proteome</keyword>
<dbReference type="AlphaFoldDB" id="A0A1M7AAI0"/>
<evidence type="ECO:0000313" key="1">
    <source>
        <dbReference type="EMBL" id="SHL39575.1"/>
    </source>
</evidence>
<dbReference type="EMBL" id="FRBL01000003">
    <property type="protein sequence ID" value="SHL39575.1"/>
    <property type="molecule type" value="Genomic_DNA"/>
</dbReference>
<protein>
    <submittedName>
        <fullName evidence="1">Conserved hypothetical phage tail region protein</fullName>
    </submittedName>
</protein>
<dbReference type="OrthoDB" id="9799891at2"/>
<dbReference type="Pfam" id="PF06841">
    <property type="entry name" value="Phage_T4_gp19"/>
    <property type="match status" value="1"/>
</dbReference>
<dbReference type="STRING" id="1419482.SAMN05444266_103192"/>
<evidence type="ECO:0000313" key="2">
    <source>
        <dbReference type="Proteomes" id="UP000184420"/>
    </source>
</evidence>
<gene>
    <name evidence="1" type="ORF">SAMN05444266_103192</name>
</gene>
<dbReference type="NCBIfam" id="TIGR02241">
    <property type="entry name" value="conserved hypothetical phage tail region protein"/>
    <property type="match status" value="1"/>
</dbReference>
<dbReference type="PANTHER" id="PTHR38009:SF1">
    <property type="entry name" value="CONSERVED HYPOTHETICAL PHAGE TAIL PROTEIN"/>
    <property type="match status" value="1"/>
</dbReference>
<accession>A0A1M7AAI0</accession>
<reference evidence="1 2" key="1">
    <citation type="submission" date="2016-11" db="EMBL/GenBank/DDBJ databases">
        <authorList>
            <person name="Jaros S."/>
            <person name="Januszkiewicz K."/>
            <person name="Wedrychowicz H."/>
        </authorList>
    </citation>
    <scope>NUCLEOTIDE SEQUENCE [LARGE SCALE GENOMIC DNA]</scope>
    <source>
        <strain evidence="1 2">DSM 27406</strain>
    </source>
</reference>
<name>A0A1M7AAI0_9BACT</name>
<organism evidence="1 2">
    <name type="scientific">Chitinophaga jiangningensis</name>
    <dbReference type="NCBI Taxonomy" id="1419482"/>
    <lineage>
        <taxon>Bacteria</taxon>
        <taxon>Pseudomonadati</taxon>
        <taxon>Bacteroidota</taxon>
        <taxon>Chitinophagia</taxon>
        <taxon>Chitinophagales</taxon>
        <taxon>Chitinophagaceae</taxon>
        <taxon>Chitinophaga</taxon>
    </lineage>
</organism>
<sequence>MLNRTPPVGFHFRVSFGSSEVESAFQEVSGLNVEMETEPYKEGGENRFVYQMPIRARYEDLVLKRGLLNDSKLINWCQNAIEHFIFLPINITVSLLDRNHEPVYTWYVTNAFPKKWTVSSFNAAESSIVVESLTLGYQFFRQVSMATDAGITPVMPSNSAIV</sequence>
<dbReference type="PANTHER" id="PTHR38009">
    <property type="entry name" value="CONSERVED HYPOTHETICAL PHAGE TAIL PROTEIN"/>
    <property type="match status" value="1"/>
</dbReference>
<dbReference type="GO" id="GO:0005198">
    <property type="term" value="F:structural molecule activity"/>
    <property type="evidence" value="ECO:0007669"/>
    <property type="project" value="InterPro"/>
</dbReference>